<dbReference type="EMBL" id="NATQ01000029">
    <property type="protein sequence ID" value="OQX90762.1"/>
    <property type="molecule type" value="Genomic_DNA"/>
</dbReference>
<evidence type="ECO:0000313" key="3">
    <source>
        <dbReference type="EMBL" id="OQX90762.1"/>
    </source>
</evidence>
<gene>
    <name evidence="3" type="ORF">B6D57_02050</name>
</gene>
<protein>
    <recommendedName>
        <fullName evidence="2">Tyr recombinase domain-containing protein</fullName>
    </recommendedName>
</protein>
<evidence type="ECO:0000256" key="1">
    <source>
        <dbReference type="ARBA" id="ARBA00023172"/>
    </source>
</evidence>
<dbReference type="PANTHER" id="PTHR30349">
    <property type="entry name" value="PHAGE INTEGRASE-RELATED"/>
    <property type="match status" value="1"/>
</dbReference>
<dbReference type="SUPFAM" id="SSF56349">
    <property type="entry name" value="DNA breaking-rejoining enzymes"/>
    <property type="match status" value="1"/>
</dbReference>
<dbReference type="AlphaFoldDB" id="A0A1W9S286"/>
<keyword evidence="1" id="KW-0233">DNA recombination</keyword>
<dbReference type="InterPro" id="IPR050090">
    <property type="entry name" value="Tyrosine_recombinase_XerCD"/>
</dbReference>
<reference evidence="4" key="1">
    <citation type="submission" date="2017-03" db="EMBL/GenBank/DDBJ databases">
        <title>Novel pathways for hydrocarbon cycling and metabolic interdependencies in hydrothermal sediment communities.</title>
        <authorList>
            <person name="Dombrowski N."/>
            <person name="Seitz K."/>
            <person name="Teske A."/>
            <person name="Baker B."/>
        </authorList>
    </citation>
    <scope>NUCLEOTIDE SEQUENCE [LARGE SCALE GENOMIC DNA]</scope>
</reference>
<feature type="domain" description="Tyr recombinase" evidence="2">
    <location>
        <begin position="40"/>
        <end position="233"/>
    </location>
</feature>
<dbReference type="InterPro" id="IPR013762">
    <property type="entry name" value="Integrase-like_cat_sf"/>
</dbReference>
<dbReference type="GO" id="GO:0015074">
    <property type="term" value="P:DNA integration"/>
    <property type="evidence" value="ECO:0007669"/>
    <property type="project" value="InterPro"/>
</dbReference>
<name>A0A1W9S286_9BACT</name>
<dbReference type="GO" id="GO:0006310">
    <property type="term" value="P:DNA recombination"/>
    <property type="evidence" value="ECO:0007669"/>
    <property type="project" value="UniProtKB-KW"/>
</dbReference>
<dbReference type="InterPro" id="IPR002104">
    <property type="entry name" value="Integrase_catalytic"/>
</dbReference>
<dbReference type="InterPro" id="IPR011010">
    <property type="entry name" value="DNA_brk_join_enz"/>
</dbReference>
<dbReference type="Pfam" id="PF00589">
    <property type="entry name" value="Phage_integrase"/>
    <property type="match status" value="1"/>
</dbReference>
<dbReference type="PANTHER" id="PTHR30349:SF81">
    <property type="entry name" value="TYROSINE RECOMBINASE XERC"/>
    <property type="match status" value="1"/>
</dbReference>
<dbReference type="Gene3D" id="1.10.443.10">
    <property type="entry name" value="Intergrase catalytic core"/>
    <property type="match status" value="1"/>
</dbReference>
<organism evidence="3 4">
    <name type="scientific">Candidatus Coatesbacteria bacterium 4484_99</name>
    <dbReference type="NCBI Taxonomy" id="1970774"/>
    <lineage>
        <taxon>Bacteria</taxon>
        <taxon>Candidatus Coatesiibacteriota</taxon>
    </lineage>
</organism>
<evidence type="ECO:0000313" key="4">
    <source>
        <dbReference type="Proteomes" id="UP000192611"/>
    </source>
</evidence>
<dbReference type="CDD" id="cd00798">
    <property type="entry name" value="INT_XerDC_C"/>
    <property type="match status" value="1"/>
</dbReference>
<comment type="caution">
    <text evidence="3">The sequence shown here is derived from an EMBL/GenBank/DDBJ whole genome shotgun (WGS) entry which is preliminary data.</text>
</comment>
<dbReference type="Proteomes" id="UP000192611">
    <property type="component" value="Unassembled WGS sequence"/>
</dbReference>
<sequence length="238" mass="27072">DTTLVRRLSSVHALISFLNLEGVLRSDPMEMLKRPRLEQRLPKAEDRQNIELLLNAPYNVISDKRERGKLTENKHSKLLRDAAMLEVAYSTGLRATELVNLKVGDVDLNGMYLRTKGKRGRERTIPIGEVAKKKIKEYFENRGDYSNESPLFEGKNGGPISRNWFWFMVKQYAKYVGLPADVSPHTIRHSFATHLLEGGADIKTVQALLGHKMISSTQIYTKVTSERKKEVISRHPGS</sequence>
<evidence type="ECO:0000259" key="2">
    <source>
        <dbReference type="PROSITE" id="PS51898"/>
    </source>
</evidence>
<dbReference type="GO" id="GO:0003677">
    <property type="term" value="F:DNA binding"/>
    <property type="evidence" value="ECO:0007669"/>
    <property type="project" value="InterPro"/>
</dbReference>
<proteinExistence type="predicted"/>
<feature type="non-terminal residue" evidence="3">
    <location>
        <position position="1"/>
    </location>
</feature>
<accession>A0A1W9S286</accession>
<dbReference type="PROSITE" id="PS51898">
    <property type="entry name" value="TYR_RECOMBINASE"/>
    <property type="match status" value="1"/>
</dbReference>